<dbReference type="InterPro" id="IPR009015">
    <property type="entry name" value="Fucose_isomerase_N/cen_sf"/>
</dbReference>
<proteinExistence type="predicted"/>
<comment type="caution">
    <text evidence="3">The sequence shown here is derived from an EMBL/GenBank/DDBJ whole genome shotgun (WGS) entry which is preliminary data.</text>
</comment>
<dbReference type="PANTHER" id="PTHR36120:SF1">
    <property type="entry name" value="L-FUCOSE ISOMERASE C-TERMINAL DOMAIN-CONTAINING PROTEIN"/>
    <property type="match status" value="1"/>
</dbReference>
<evidence type="ECO:0000313" key="4">
    <source>
        <dbReference type="Proteomes" id="UP000053054"/>
    </source>
</evidence>
<dbReference type="Proteomes" id="UP000053054">
    <property type="component" value="Unassembled WGS sequence"/>
</dbReference>
<evidence type="ECO:0000256" key="2">
    <source>
        <dbReference type="ARBA" id="ARBA00023277"/>
    </source>
</evidence>
<reference evidence="3 4" key="1">
    <citation type="submission" date="2015-10" db="EMBL/GenBank/DDBJ databases">
        <title>Metagenome-Assembled Genomes uncover a global brackish microbiome.</title>
        <authorList>
            <person name="Hugerth L.W."/>
            <person name="Larsson J."/>
            <person name="Alneberg J."/>
            <person name="Lindh M.V."/>
            <person name="Legrand C."/>
            <person name="Pinhassi J."/>
            <person name="Andersson A.F."/>
        </authorList>
    </citation>
    <scope>NUCLEOTIDE SEQUENCE [LARGE SCALE GENOMIC DNA]</scope>
    <source>
        <strain evidence="3">BACL2 MAG-120820-bin50</strain>
    </source>
</reference>
<dbReference type="SUPFAM" id="SSF53743">
    <property type="entry name" value="FucI/AraA N-terminal and middle domains"/>
    <property type="match status" value="1"/>
</dbReference>
<protein>
    <submittedName>
        <fullName evidence="3">Uncharacterized protein</fullName>
    </submittedName>
</protein>
<dbReference type="GO" id="GO:0005737">
    <property type="term" value="C:cytoplasm"/>
    <property type="evidence" value="ECO:0007669"/>
    <property type="project" value="InterPro"/>
</dbReference>
<feature type="non-terminal residue" evidence="3">
    <location>
        <position position="326"/>
    </location>
</feature>
<accession>A0A0R2QNN4</accession>
<dbReference type="GO" id="GO:0016861">
    <property type="term" value="F:intramolecular oxidoreductase activity, interconverting aldoses and ketoses"/>
    <property type="evidence" value="ECO:0007669"/>
    <property type="project" value="InterPro"/>
</dbReference>
<dbReference type="EMBL" id="LIAU01000420">
    <property type="protein sequence ID" value="KRO49795.1"/>
    <property type="molecule type" value="Genomic_DNA"/>
</dbReference>
<dbReference type="PANTHER" id="PTHR36120">
    <property type="entry name" value="FUCOSE ISOMERASE"/>
    <property type="match status" value="1"/>
</dbReference>
<gene>
    <name evidence="3" type="ORF">ABR62_06870</name>
</gene>
<organism evidence="3 4">
    <name type="scientific">Actinobacteria bacterium BACL2 MAG-120820-bin50</name>
    <dbReference type="NCBI Taxonomy" id="1655570"/>
    <lineage>
        <taxon>Bacteria</taxon>
        <taxon>Bacillati</taxon>
        <taxon>Actinomycetota</taxon>
        <taxon>Actinomycetes</taxon>
        <taxon>Actinomycetes incertae sedis</taxon>
        <taxon>ac1 cluster</taxon>
    </lineage>
</organism>
<sequence>MPSCTLIPLARPTFDVSAAQKFFDSARDLLGDIGATVNGPTSLVMTPEDTASAAANLKSDEKLYILFNASFADASAAVSLLSKVSGDVLLWSVREFGEVGDRLLLNSMCGSNLAAHALRVNGKRITHLHGNPDEAHVRDALSSALSGKMPDVGQPQKVSGQLADLENVKAALSKLNGLTIGAIGDAPAGFTPCTYDEEALKKSFGLSVVNKSIPEIFADIAAVPLDKESAEYQDACQAQPSLKDVPEREARVNASTRVALDNWIMANDLSAIAMRCWPDFAVDLGACPCGAMGRTATSGTPAACERDVYGAVTMLLLEALGSGTNY</sequence>
<evidence type="ECO:0000256" key="1">
    <source>
        <dbReference type="ARBA" id="ARBA00023235"/>
    </source>
</evidence>
<dbReference type="GO" id="GO:0005996">
    <property type="term" value="P:monosaccharide metabolic process"/>
    <property type="evidence" value="ECO:0007669"/>
    <property type="project" value="InterPro"/>
</dbReference>
<evidence type="ECO:0000313" key="3">
    <source>
        <dbReference type="EMBL" id="KRO49795.1"/>
    </source>
</evidence>
<keyword evidence="1" id="KW-0413">Isomerase</keyword>
<name>A0A0R2QNN4_9ACTN</name>
<dbReference type="AlphaFoldDB" id="A0A0R2QNN4"/>
<keyword evidence="2" id="KW-0119">Carbohydrate metabolism</keyword>